<dbReference type="KEGG" id="nsn:EXE58_08775"/>
<evidence type="ECO:0000259" key="1">
    <source>
        <dbReference type="Pfam" id="PF12697"/>
    </source>
</evidence>
<dbReference type="SUPFAM" id="SSF53474">
    <property type="entry name" value="alpha/beta-Hydrolases"/>
    <property type="match status" value="1"/>
</dbReference>
<name>A0A4P7IHB7_9ACTN</name>
<dbReference type="EMBL" id="CP038436">
    <property type="protein sequence ID" value="QBX55537.1"/>
    <property type="molecule type" value="Genomic_DNA"/>
</dbReference>
<evidence type="ECO:0000313" key="3">
    <source>
        <dbReference type="Proteomes" id="UP000294853"/>
    </source>
</evidence>
<reference evidence="2 3" key="1">
    <citation type="submission" date="2019-03" db="EMBL/GenBank/DDBJ databases">
        <title>Three New Species of Nocardioides, Nocardioides euryhalodurans sp. nov., Nocardioides seonyuensis sp. nov. and Nocardioides eburneoflavus sp. nov. Iolated from Soil.</title>
        <authorList>
            <person name="Roh S.G."/>
            <person name="Lee C."/>
            <person name="Kim M.-K."/>
            <person name="Kim S.B."/>
        </authorList>
    </citation>
    <scope>NUCLEOTIDE SEQUENCE [LARGE SCALE GENOMIC DNA]</scope>
    <source>
        <strain evidence="2 3">MMS17-SY207-3</strain>
    </source>
</reference>
<sequence length="249" mass="25769">MIWSRTGGAGTGPLLVMLHGLGATAEVFAEVERELSDNWSGGWLVVDLPGHGRSGWDPPYSFAGLADAVRPLLPHDRDLVLLGHSLGGVVALHLADGAAPAPSAVIALGVKVRWTEEDLGRAAKIAERPVLTLASREEAVDRYLKLAGLSGLVDATDQATDAGVVAATEGWRVAQDPATFAVGAPDMTGLLAGAVCPVAMARGEHDPMVSDRDLAALVPDPVTLRGLGHNAHVEDPGAVLAVVRRVHGP</sequence>
<keyword evidence="3" id="KW-1185">Reference proteome</keyword>
<feature type="domain" description="AB hydrolase-1" evidence="1">
    <location>
        <begin position="15"/>
        <end position="241"/>
    </location>
</feature>
<organism evidence="2 3">
    <name type="scientific">Nocardioides seonyuensis</name>
    <dbReference type="NCBI Taxonomy" id="2518371"/>
    <lineage>
        <taxon>Bacteria</taxon>
        <taxon>Bacillati</taxon>
        <taxon>Actinomycetota</taxon>
        <taxon>Actinomycetes</taxon>
        <taxon>Propionibacteriales</taxon>
        <taxon>Nocardioidaceae</taxon>
        <taxon>Nocardioides</taxon>
    </lineage>
</organism>
<dbReference type="PANTHER" id="PTHR43689">
    <property type="entry name" value="HYDROLASE"/>
    <property type="match status" value="1"/>
</dbReference>
<dbReference type="AlphaFoldDB" id="A0A4P7IHB7"/>
<dbReference type="InterPro" id="IPR029058">
    <property type="entry name" value="AB_hydrolase_fold"/>
</dbReference>
<protein>
    <submittedName>
        <fullName evidence="2">Alpha/beta fold hydrolase</fullName>
    </submittedName>
</protein>
<dbReference type="InterPro" id="IPR000073">
    <property type="entry name" value="AB_hydrolase_1"/>
</dbReference>
<gene>
    <name evidence="2" type="ORF">EXE58_08775</name>
</gene>
<keyword evidence="2" id="KW-0378">Hydrolase</keyword>
<dbReference type="GO" id="GO:0016787">
    <property type="term" value="F:hydrolase activity"/>
    <property type="evidence" value="ECO:0007669"/>
    <property type="project" value="UniProtKB-KW"/>
</dbReference>
<proteinExistence type="predicted"/>
<dbReference type="Pfam" id="PF12697">
    <property type="entry name" value="Abhydrolase_6"/>
    <property type="match status" value="1"/>
</dbReference>
<dbReference type="PANTHER" id="PTHR43689:SF8">
    <property type="entry name" value="ALPHA_BETA-HYDROLASES SUPERFAMILY PROTEIN"/>
    <property type="match status" value="1"/>
</dbReference>
<dbReference type="Gene3D" id="3.40.50.1820">
    <property type="entry name" value="alpha/beta hydrolase"/>
    <property type="match status" value="1"/>
</dbReference>
<accession>A0A4P7IHB7</accession>
<dbReference type="Proteomes" id="UP000294853">
    <property type="component" value="Chromosome"/>
</dbReference>
<dbReference type="OrthoDB" id="27092at2"/>
<dbReference type="RefSeq" id="WP_135267528.1">
    <property type="nucleotide sequence ID" value="NZ_CP038436.1"/>
</dbReference>
<evidence type="ECO:0000313" key="2">
    <source>
        <dbReference type="EMBL" id="QBX55537.1"/>
    </source>
</evidence>